<evidence type="ECO:0000256" key="6">
    <source>
        <dbReference type="ARBA" id="ARBA00023160"/>
    </source>
</evidence>
<evidence type="ECO:0000256" key="5">
    <source>
        <dbReference type="ARBA" id="ARBA00023098"/>
    </source>
</evidence>
<protein>
    <recommendedName>
        <fullName evidence="8">Biotin carboxyl carrier protein of acetyl-CoA carboxylase</fullName>
    </recommendedName>
</protein>
<dbReference type="RefSeq" id="WP_420903645.1">
    <property type="nucleotide sequence ID" value="NZ_BAAFGK010000001.1"/>
</dbReference>
<dbReference type="Proteomes" id="UP001628193">
    <property type="component" value="Unassembled WGS sequence"/>
</dbReference>
<evidence type="ECO:0000256" key="2">
    <source>
        <dbReference type="ARBA" id="ARBA00005194"/>
    </source>
</evidence>
<reference evidence="10 11" key="1">
    <citation type="submission" date="2024-09" db="EMBL/GenBank/DDBJ databases">
        <title>Draft genome sequence of Candidatus Magnetaquicoccaceae bacterium FCR-1.</title>
        <authorList>
            <person name="Shimoshige H."/>
            <person name="Shimamura S."/>
            <person name="Taoka A."/>
            <person name="Kobayashi H."/>
            <person name="Maekawa T."/>
        </authorList>
    </citation>
    <scope>NUCLEOTIDE SEQUENCE [LARGE SCALE GENOMIC DNA]</scope>
    <source>
        <strain evidence="10 11">FCR-1</strain>
    </source>
</reference>
<comment type="function">
    <text evidence="1 8">This protein is a component of the acetyl coenzyme A carboxylase complex; first, biotin carboxylase catalyzes the carboxylation of the carrier protein and then the transcarboxylase transfers the carboxyl group to form malonyl-CoA.</text>
</comment>
<name>A0ABQ0C4W6_9PROT</name>
<dbReference type="InterPro" id="IPR053217">
    <property type="entry name" value="ACC_Biotin_Carrier"/>
</dbReference>
<dbReference type="InterPro" id="IPR011053">
    <property type="entry name" value="Single_hybrid_motif"/>
</dbReference>
<evidence type="ECO:0000259" key="9">
    <source>
        <dbReference type="PROSITE" id="PS50968"/>
    </source>
</evidence>
<comment type="caution">
    <text evidence="10">The sequence shown here is derived from an EMBL/GenBank/DDBJ whole genome shotgun (WGS) entry which is preliminary data.</text>
</comment>
<keyword evidence="6 8" id="KW-0275">Fatty acid biosynthesis</keyword>
<keyword evidence="3 8" id="KW-0444">Lipid biosynthesis</keyword>
<gene>
    <name evidence="10" type="primary">accB</name>
    <name evidence="10" type="ORF">SIID45300_00232</name>
</gene>
<sequence length="164" mass="17805">MAFDLRDIRQFIRFLSDTDVAEVEIKEEGRSLRITRATAQTAPVMPQPLAPPPMSRPAPMAVPAVALPPPSPFMPSSSQDDGKETTVAITAPMVGTFYKSASPESAPFVKLGDVVKKGQVVCIIEAMKLMNEIESEVNGRVVSIIKENATPVEYGEEMFLVEPS</sequence>
<evidence type="ECO:0000313" key="11">
    <source>
        <dbReference type="Proteomes" id="UP001628193"/>
    </source>
</evidence>
<evidence type="ECO:0000256" key="8">
    <source>
        <dbReference type="RuleBase" id="RU364072"/>
    </source>
</evidence>
<dbReference type="NCBIfam" id="TIGR00531">
    <property type="entry name" value="BCCP"/>
    <property type="match status" value="1"/>
</dbReference>
<dbReference type="PROSITE" id="PS50968">
    <property type="entry name" value="BIOTINYL_LIPOYL"/>
    <property type="match status" value="1"/>
</dbReference>
<dbReference type="InterPro" id="IPR000089">
    <property type="entry name" value="Biotin_lipoyl"/>
</dbReference>
<dbReference type="Gene3D" id="2.40.50.100">
    <property type="match status" value="1"/>
</dbReference>
<dbReference type="SUPFAM" id="SSF51230">
    <property type="entry name" value="Single hybrid motif"/>
    <property type="match status" value="1"/>
</dbReference>
<dbReference type="PANTHER" id="PTHR47597">
    <property type="entry name" value="IS A MEMBER OF THE PF|00364 BIOTIN-REQUIRING ENZYMES FAMILY-RELATED"/>
    <property type="match status" value="1"/>
</dbReference>
<evidence type="ECO:0000313" key="10">
    <source>
        <dbReference type="EMBL" id="GAB0055933.1"/>
    </source>
</evidence>
<dbReference type="CDD" id="cd06850">
    <property type="entry name" value="biotinyl_domain"/>
    <property type="match status" value="1"/>
</dbReference>
<comment type="pathway">
    <text evidence="2 8">Lipid metabolism; fatty acid biosynthesis.</text>
</comment>
<accession>A0ABQ0C4W6</accession>
<evidence type="ECO:0000256" key="3">
    <source>
        <dbReference type="ARBA" id="ARBA00022516"/>
    </source>
</evidence>
<dbReference type="PRINTS" id="PR01071">
    <property type="entry name" value="ACOABIOTINCC"/>
</dbReference>
<keyword evidence="7 8" id="KW-0092">Biotin</keyword>
<evidence type="ECO:0000256" key="4">
    <source>
        <dbReference type="ARBA" id="ARBA00022832"/>
    </source>
</evidence>
<dbReference type="PROSITE" id="PS00188">
    <property type="entry name" value="BIOTIN"/>
    <property type="match status" value="1"/>
</dbReference>
<feature type="domain" description="Lipoyl-binding" evidence="9">
    <location>
        <begin position="86"/>
        <end position="162"/>
    </location>
</feature>
<dbReference type="Pfam" id="PF00364">
    <property type="entry name" value="Biotin_lipoyl"/>
    <property type="match status" value="1"/>
</dbReference>
<dbReference type="EMBL" id="BAAFGK010000001">
    <property type="protein sequence ID" value="GAB0055933.1"/>
    <property type="molecule type" value="Genomic_DNA"/>
</dbReference>
<keyword evidence="4 8" id="KW-0276">Fatty acid metabolism</keyword>
<evidence type="ECO:0000256" key="7">
    <source>
        <dbReference type="ARBA" id="ARBA00023267"/>
    </source>
</evidence>
<dbReference type="InterPro" id="IPR001249">
    <property type="entry name" value="AcCoA_biotinCC"/>
</dbReference>
<organism evidence="10 11">
    <name type="scientific">Candidatus Magnetaquiglobus chichijimensis</name>
    <dbReference type="NCBI Taxonomy" id="3141448"/>
    <lineage>
        <taxon>Bacteria</taxon>
        <taxon>Pseudomonadati</taxon>
        <taxon>Pseudomonadota</taxon>
        <taxon>Magnetococcia</taxon>
        <taxon>Magnetococcales</taxon>
        <taxon>Candidatus Magnetaquicoccaceae</taxon>
        <taxon>Candidatus Magnetaquiglobus</taxon>
    </lineage>
</organism>
<keyword evidence="5 8" id="KW-0443">Lipid metabolism</keyword>
<dbReference type="PANTHER" id="PTHR47597:SF1">
    <property type="entry name" value="IS A MEMBER OF THE PF|00364 BIOTIN-REQUIRING ENZYMES FAMILY-RELATED"/>
    <property type="match status" value="1"/>
</dbReference>
<proteinExistence type="predicted"/>
<keyword evidence="11" id="KW-1185">Reference proteome</keyword>
<evidence type="ECO:0000256" key="1">
    <source>
        <dbReference type="ARBA" id="ARBA00003761"/>
    </source>
</evidence>
<dbReference type="InterPro" id="IPR001882">
    <property type="entry name" value="Biotin_BS"/>
</dbReference>